<dbReference type="Pfam" id="PF01582">
    <property type="entry name" value="TIR"/>
    <property type="match status" value="1"/>
</dbReference>
<dbReference type="InterPro" id="IPR036875">
    <property type="entry name" value="Znf_CCHC_sf"/>
</dbReference>
<dbReference type="InterPro" id="IPR001878">
    <property type="entry name" value="Znf_CCHC"/>
</dbReference>
<gene>
    <name evidence="5" type="ORF">Tci_273637</name>
</gene>
<dbReference type="InterPro" id="IPR054722">
    <property type="entry name" value="PolX-like_BBD"/>
</dbReference>
<dbReference type="Gene3D" id="3.40.50.10140">
    <property type="entry name" value="Toll/interleukin-1 receptor homology (TIR) domain"/>
    <property type="match status" value="1"/>
</dbReference>
<name>A0A699H0M0_TANCI</name>
<keyword evidence="2" id="KW-0862">Zinc</keyword>
<keyword evidence="5" id="KW-0675">Receptor</keyword>
<keyword evidence="2" id="KW-0863">Zinc-finger</keyword>
<dbReference type="InterPro" id="IPR035897">
    <property type="entry name" value="Toll_tir_struct_dom_sf"/>
</dbReference>
<evidence type="ECO:0000313" key="5">
    <source>
        <dbReference type="EMBL" id="GEX01662.1"/>
    </source>
</evidence>
<comment type="caution">
    <text evidence="5">The sequence shown here is derived from an EMBL/GenBank/DDBJ whole genome shotgun (WGS) entry which is preliminary data.</text>
</comment>
<protein>
    <submittedName>
        <fullName evidence="5">Toll/interleukin-1 receptor-like protein</fullName>
    </submittedName>
</protein>
<evidence type="ECO:0000256" key="1">
    <source>
        <dbReference type="ARBA" id="ARBA00023027"/>
    </source>
</evidence>
<feature type="domain" description="TIR" evidence="3">
    <location>
        <begin position="19"/>
        <end position="189"/>
    </location>
</feature>
<evidence type="ECO:0000256" key="2">
    <source>
        <dbReference type="PROSITE-ProRule" id="PRU00047"/>
    </source>
</evidence>
<evidence type="ECO:0000259" key="3">
    <source>
        <dbReference type="PROSITE" id="PS50104"/>
    </source>
</evidence>
<keyword evidence="2" id="KW-0479">Metal-binding</keyword>
<dbReference type="GO" id="GO:0008270">
    <property type="term" value="F:zinc ion binding"/>
    <property type="evidence" value="ECO:0007669"/>
    <property type="project" value="UniProtKB-KW"/>
</dbReference>
<dbReference type="GO" id="GO:0003676">
    <property type="term" value="F:nucleic acid binding"/>
    <property type="evidence" value="ECO:0007669"/>
    <property type="project" value="InterPro"/>
</dbReference>
<dbReference type="PROSITE" id="PS50158">
    <property type="entry name" value="ZF_CCHC"/>
    <property type="match status" value="1"/>
</dbReference>
<dbReference type="FunFam" id="3.40.50.10140:FF:000007">
    <property type="entry name" value="Disease resistance protein (TIR-NBS-LRR class)"/>
    <property type="match status" value="1"/>
</dbReference>
<dbReference type="EMBL" id="BKCJ010085176">
    <property type="protein sequence ID" value="GEX01662.1"/>
    <property type="molecule type" value="Genomic_DNA"/>
</dbReference>
<dbReference type="SUPFAM" id="SSF57756">
    <property type="entry name" value="Retrovirus zinc finger-like domains"/>
    <property type="match status" value="1"/>
</dbReference>
<dbReference type="InterPro" id="IPR000157">
    <property type="entry name" value="TIR_dom"/>
</dbReference>
<keyword evidence="1" id="KW-0520">NAD</keyword>
<dbReference type="PANTHER" id="PTHR32009">
    <property type="entry name" value="TMV RESISTANCE PROTEIN N-LIKE"/>
    <property type="match status" value="1"/>
</dbReference>
<reference evidence="5" key="1">
    <citation type="journal article" date="2019" name="Sci. Rep.">
        <title>Draft genome of Tanacetum cinerariifolium, the natural source of mosquito coil.</title>
        <authorList>
            <person name="Yamashiro T."/>
            <person name="Shiraishi A."/>
            <person name="Satake H."/>
            <person name="Nakayama K."/>
        </authorList>
    </citation>
    <scope>NUCLEOTIDE SEQUENCE</scope>
</reference>
<dbReference type="Pfam" id="PF22936">
    <property type="entry name" value="Pol_BBD"/>
    <property type="match status" value="1"/>
</dbReference>
<feature type="domain" description="CCHC-type" evidence="4">
    <location>
        <begin position="248"/>
        <end position="263"/>
    </location>
</feature>
<dbReference type="GO" id="GO:0007165">
    <property type="term" value="P:signal transduction"/>
    <property type="evidence" value="ECO:0007669"/>
    <property type="project" value="InterPro"/>
</dbReference>
<evidence type="ECO:0000259" key="4">
    <source>
        <dbReference type="PROSITE" id="PS50158"/>
    </source>
</evidence>
<dbReference type="Gene3D" id="4.10.60.10">
    <property type="entry name" value="Zinc finger, CCHC-type"/>
    <property type="match status" value="1"/>
</dbReference>
<organism evidence="5">
    <name type="scientific">Tanacetum cinerariifolium</name>
    <name type="common">Dalmatian daisy</name>
    <name type="synonym">Chrysanthemum cinerariifolium</name>
    <dbReference type="NCBI Taxonomy" id="118510"/>
    <lineage>
        <taxon>Eukaryota</taxon>
        <taxon>Viridiplantae</taxon>
        <taxon>Streptophyta</taxon>
        <taxon>Embryophyta</taxon>
        <taxon>Tracheophyta</taxon>
        <taxon>Spermatophyta</taxon>
        <taxon>Magnoliopsida</taxon>
        <taxon>eudicotyledons</taxon>
        <taxon>Gunneridae</taxon>
        <taxon>Pentapetalae</taxon>
        <taxon>asterids</taxon>
        <taxon>campanulids</taxon>
        <taxon>Asterales</taxon>
        <taxon>Asteraceae</taxon>
        <taxon>Asteroideae</taxon>
        <taxon>Anthemideae</taxon>
        <taxon>Anthemidinae</taxon>
        <taxon>Tanacetum</taxon>
    </lineage>
</organism>
<dbReference type="SUPFAM" id="SSF52200">
    <property type="entry name" value="Toll/Interleukin receptor TIR domain"/>
    <property type="match status" value="1"/>
</dbReference>
<dbReference type="PROSITE" id="PS50104">
    <property type="entry name" value="TIR"/>
    <property type="match status" value="1"/>
</dbReference>
<accession>A0A699H0M0</accession>
<dbReference type="SMART" id="SM00255">
    <property type="entry name" value="TIR"/>
    <property type="match status" value="1"/>
</dbReference>
<dbReference type="PANTHER" id="PTHR32009:SF133">
    <property type="entry name" value="TIR DOMAIN-CONTAINING PROTEIN"/>
    <property type="match status" value="1"/>
</dbReference>
<sequence length="406" mass="46914">MASSSSSCASVGSSISNHITYDVFLSLRGEDTRHSFTDHLFHALVRAGIHTFRDNDEINRGRELKLEIERAIIESRDSVVVFSENYSSSSWCLDELMVILEQRRNFNHFDLPVFYHVDPSNVRNQKGSFTIEGSKWTQVNINQWKAALKEVGNMAGMVVSGWPRINRSRFGLANKWHQSKDWGTLRREQQLEFIQKQLKKENQEQIGSCMKKISEECKSMLKNKTKEVIQHNTTLNQPTSNNRFKNYKCFQCKQLGHTVKSCPMDYKVENTYAKKETKRRMKGIKAIKPIVLITYPETIHFSTTCMIKDTDLTGWDEIWYVSNQIDRHVCYKLDAFCNIKEGFSVTKLESQKKFLFTYGMGEILIEANGKSHIIPGVYYAAEVTLNILSLELLEKQGIQVNYDGNR</sequence>
<proteinExistence type="predicted"/>
<dbReference type="AlphaFoldDB" id="A0A699H0M0"/>